<dbReference type="Proteomes" id="UP000076863">
    <property type="component" value="Unassembled WGS sequence"/>
</dbReference>
<dbReference type="OrthoDB" id="5151118at2759"/>
<organism evidence="2 3">
    <name type="scientific">Beauveria brongniartii RCEF 3172</name>
    <dbReference type="NCBI Taxonomy" id="1081107"/>
    <lineage>
        <taxon>Eukaryota</taxon>
        <taxon>Fungi</taxon>
        <taxon>Dikarya</taxon>
        <taxon>Ascomycota</taxon>
        <taxon>Pezizomycotina</taxon>
        <taxon>Sordariomycetes</taxon>
        <taxon>Hypocreomycetidae</taxon>
        <taxon>Hypocreales</taxon>
        <taxon>Cordycipitaceae</taxon>
        <taxon>Beauveria</taxon>
        <taxon>Beauveria brongniartii</taxon>
    </lineage>
</organism>
<evidence type="ECO:0000256" key="1">
    <source>
        <dbReference type="SAM" id="MobiDB-lite"/>
    </source>
</evidence>
<proteinExistence type="predicted"/>
<feature type="compositionally biased region" description="Polar residues" evidence="1">
    <location>
        <begin position="379"/>
        <end position="402"/>
    </location>
</feature>
<gene>
    <name evidence="2" type="ORF">BBO_09286</name>
</gene>
<feature type="region of interest" description="Disordered" evidence="1">
    <location>
        <begin position="378"/>
        <end position="408"/>
    </location>
</feature>
<evidence type="ECO:0000313" key="2">
    <source>
        <dbReference type="EMBL" id="OAA34231.1"/>
    </source>
</evidence>
<sequence length="502" mass="55412">MTPTMVRQRPVRFRTPEATAAAETHALQRSAAANLPVRPDHPLNILSSPSLLRPNRRLPTLEETEDPFSGAKPIQSSEAGHIITADRRNQIDKSMATALQKRYDDEMEVYALFMGALQSASKHVNGETQTALVNAALENLPKVWTALVTKEVLPTAPTASIETASRPTYAKIASTHAVKAPEASRQRLTKPDCRVLIRMPDHTANKLSSYSIKKHLLDSLTLNPMSLLDARRIPTGWALFPDSMETRDLILSSQDKWLTALKASKADKKETWYTYVVENTPRYLQDLAGKSVAVMAAAHDEILAQTGLVPVDYHIRRKDDGTTPSTVLVVSFNQKPSRTWRLFGTSSPARLIRQKKHQNQIHRWQPARDCAPGVRCKTPPQTNVNAKPAPSTTALNGLSTTEAPDGPLPPALVTPVAINFVATTDRAKIFHAREGMHPDDTERRNYLYSPKHKRPAPASRCLVTPPNQHIYLRSHAKAKDAHLTASKTTSTSNAATLPRTAS</sequence>
<protein>
    <submittedName>
        <fullName evidence="2">Uncharacterized protein</fullName>
    </submittedName>
</protein>
<dbReference type="AlphaFoldDB" id="A0A166W0M7"/>
<reference evidence="2 3" key="1">
    <citation type="journal article" date="2016" name="Genome Biol. Evol.">
        <title>Divergent and convergent evolution of fungal pathogenicity.</title>
        <authorList>
            <person name="Shang Y."/>
            <person name="Xiao G."/>
            <person name="Zheng P."/>
            <person name="Cen K."/>
            <person name="Zhan S."/>
            <person name="Wang C."/>
        </authorList>
    </citation>
    <scope>NUCLEOTIDE SEQUENCE [LARGE SCALE GENOMIC DNA]</scope>
    <source>
        <strain evidence="2 3">RCEF 3172</strain>
    </source>
</reference>
<keyword evidence="3" id="KW-1185">Reference proteome</keyword>
<accession>A0A166W0M7</accession>
<dbReference type="EMBL" id="AZHA01000059">
    <property type="protein sequence ID" value="OAA34231.1"/>
    <property type="molecule type" value="Genomic_DNA"/>
</dbReference>
<name>A0A166W0M7_9HYPO</name>
<feature type="compositionally biased region" description="Low complexity" evidence="1">
    <location>
        <begin position="484"/>
        <end position="496"/>
    </location>
</feature>
<comment type="caution">
    <text evidence="2">The sequence shown here is derived from an EMBL/GenBank/DDBJ whole genome shotgun (WGS) entry which is preliminary data.</text>
</comment>
<evidence type="ECO:0000313" key="3">
    <source>
        <dbReference type="Proteomes" id="UP000076863"/>
    </source>
</evidence>
<feature type="region of interest" description="Disordered" evidence="1">
    <location>
        <begin position="476"/>
        <end position="502"/>
    </location>
</feature>